<proteinExistence type="predicted"/>
<feature type="compositionally biased region" description="Basic and acidic residues" evidence="2">
    <location>
        <begin position="529"/>
        <end position="546"/>
    </location>
</feature>
<dbReference type="Proteomes" id="UP000886595">
    <property type="component" value="Unassembled WGS sequence"/>
</dbReference>
<feature type="coiled-coil region" evidence="1">
    <location>
        <begin position="255"/>
        <end position="360"/>
    </location>
</feature>
<reference evidence="3 4" key="1">
    <citation type="submission" date="2020-02" db="EMBL/GenBank/DDBJ databases">
        <authorList>
            <person name="Ma Q."/>
            <person name="Huang Y."/>
            <person name="Song X."/>
            <person name="Pei D."/>
        </authorList>
    </citation>
    <scope>NUCLEOTIDE SEQUENCE [LARGE SCALE GENOMIC DNA]</scope>
    <source>
        <strain evidence="3">Sxm20200214</strain>
        <tissue evidence="3">Leaf</tissue>
    </source>
</reference>
<evidence type="ECO:0000313" key="3">
    <source>
        <dbReference type="EMBL" id="KAG2269487.1"/>
    </source>
</evidence>
<comment type="caution">
    <text evidence="3">The sequence shown here is derived from an EMBL/GenBank/DDBJ whole genome shotgun (WGS) entry which is preliminary data.</text>
</comment>
<name>A0A8X7QHK4_BRACI</name>
<feature type="region of interest" description="Disordered" evidence="2">
    <location>
        <begin position="572"/>
        <end position="606"/>
    </location>
</feature>
<feature type="region of interest" description="Disordered" evidence="2">
    <location>
        <begin position="17"/>
        <end position="124"/>
    </location>
</feature>
<accession>A0A8X7QHK4</accession>
<feature type="compositionally biased region" description="Acidic residues" evidence="2">
    <location>
        <begin position="67"/>
        <end position="77"/>
    </location>
</feature>
<protein>
    <submittedName>
        <fullName evidence="3">Uncharacterized protein</fullName>
    </submittedName>
</protein>
<feature type="region of interest" description="Disordered" evidence="2">
    <location>
        <begin position="481"/>
        <end position="558"/>
    </location>
</feature>
<evidence type="ECO:0000256" key="2">
    <source>
        <dbReference type="SAM" id="MobiDB-lite"/>
    </source>
</evidence>
<gene>
    <name evidence="3" type="ORF">Bca52824_064042</name>
</gene>
<keyword evidence="1" id="KW-0175">Coiled coil</keyword>
<keyword evidence="4" id="KW-1185">Reference proteome</keyword>
<sequence length="606" mass="66600">MRGLPDLSAMMAAELGLSNAKPSVPSNELETDDATLASSDHRESSLGVVAVVPKKKKSKKRARDEPPVNDDLETLPEEGDRSEAAEPSTKKRKKKKQLSLEDNVTDQDSEIARPSAPSDLTDEPSLNLALADEPRNVSAEVPLQKKSARFPPVAVSSNPGASVPGSSTGGIPVVRKTLRVEFPDRVSFEYDGPTPLVYAPHKCAELVSQIKCGPKPFPPVADLIFKDEYVDAARTKLLCFGFRVSQCDGVSNFVVEKYDSALKEALAESEKLKKTVVSKSRLLRRRKVEWQEELERMAEKRDRVVARRKALKKRADTAEEELSVARSTIEDLELRKANLMEEIRAKAAEHKKELDRLRDSRIYEVTKERVRVETEMITKSNKHFGNLREWWTRCGPFDTARLFQSLGTKSCLEALKAGGRDIPQETIDMFAAREKHEIPETDLVLSPLRLDSQFVDMRAFVGLDPHGSNIRLIDPRTAGVLQSPVDRPGTSAAPSLSVGDDSSKTGAPAFDSLAVDEGVKSVGNQDGSNGRESDKADAGEEVDRAQSGEIIGDQANPCESQLEVRGGEAIARVESVDVDQPVHTTLPEPPLDSDAVMQEQARVPEE</sequence>
<organism evidence="3 4">
    <name type="scientific">Brassica carinata</name>
    <name type="common">Ethiopian mustard</name>
    <name type="synonym">Abyssinian cabbage</name>
    <dbReference type="NCBI Taxonomy" id="52824"/>
    <lineage>
        <taxon>Eukaryota</taxon>
        <taxon>Viridiplantae</taxon>
        <taxon>Streptophyta</taxon>
        <taxon>Embryophyta</taxon>
        <taxon>Tracheophyta</taxon>
        <taxon>Spermatophyta</taxon>
        <taxon>Magnoliopsida</taxon>
        <taxon>eudicotyledons</taxon>
        <taxon>Gunneridae</taxon>
        <taxon>Pentapetalae</taxon>
        <taxon>rosids</taxon>
        <taxon>malvids</taxon>
        <taxon>Brassicales</taxon>
        <taxon>Brassicaceae</taxon>
        <taxon>Brassiceae</taxon>
        <taxon>Brassica</taxon>
    </lineage>
</organism>
<dbReference type="EMBL" id="JAAMPC010000013">
    <property type="protein sequence ID" value="KAG2269487.1"/>
    <property type="molecule type" value="Genomic_DNA"/>
</dbReference>
<evidence type="ECO:0000313" key="4">
    <source>
        <dbReference type="Proteomes" id="UP000886595"/>
    </source>
</evidence>
<dbReference type="AlphaFoldDB" id="A0A8X7QHK4"/>
<evidence type="ECO:0000256" key="1">
    <source>
        <dbReference type="SAM" id="Coils"/>
    </source>
</evidence>
<dbReference type="OrthoDB" id="10435643at2759"/>